<keyword evidence="6" id="KW-1185">Reference proteome</keyword>
<dbReference type="SUPFAM" id="SSF52058">
    <property type="entry name" value="L domain-like"/>
    <property type="match status" value="1"/>
</dbReference>
<dbReference type="AlphaFoldDB" id="A0A5N4D3Z5"/>
<feature type="compositionally biased region" description="Low complexity" evidence="1">
    <location>
        <begin position="94"/>
        <end position="110"/>
    </location>
</feature>
<comment type="caution">
    <text evidence="5">The sequence shown here is derived from an EMBL/GenBank/DDBJ whole genome shotgun (WGS) entry which is preliminary data.</text>
</comment>
<dbReference type="PANTHER" id="PTHR23045">
    <property type="entry name" value="LEUCINE-RICH REPEAT-CONTAINING PROTEIN 37A"/>
    <property type="match status" value="1"/>
</dbReference>
<dbReference type="InterPro" id="IPR029423">
    <property type="entry name" value="LRRC37AB_C"/>
</dbReference>
<feature type="region of interest" description="Disordered" evidence="1">
    <location>
        <begin position="1"/>
        <end position="35"/>
    </location>
</feature>
<dbReference type="Pfam" id="PF15779">
    <property type="entry name" value="LRRC37"/>
    <property type="match status" value="1"/>
</dbReference>
<protein>
    <submittedName>
        <fullName evidence="5">Leucine-rich repeat-containing protein 37A3</fullName>
    </submittedName>
</protein>
<feature type="domain" description="Leucine-rich repeat-containing protein 37 N-terminal" evidence="4">
    <location>
        <begin position="3"/>
        <end position="49"/>
    </location>
</feature>
<evidence type="ECO:0000313" key="6">
    <source>
        <dbReference type="Proteomes" id="UP000299084"/>
    </source>
</evidence>
<evidence type="ECO:0000259" key="3">
    <source>
        <dbReference type="Pfam" id="PF14914"/>
    </source>
</evidence>
<reference evidence="5 6" key="2">
    <citation type="journal article" date="2019" name="Mol. Ecol. Resour.">
        <title>Improving Illumina assemblies with Hi-C and long reads: an example with the North African dromedary.</title>
        <authorList>
            <person name="Elbers J.P."/>
            <person name="Rogers M.F."/>
            <person name="Perelman P.L."/>
            <person name="Proskuryakova A.A."/>
            <person name="Serdyukova N.A."/>
            <person name="Johnson W.E."/>
            <person name="Horin P."/>
            <person name="Corander J."/>
            <person name="Murphy D."/>
            <person name="Burger P.A."/>
        </authorList>
    </citation>
    <scope>NUCLEOTIDE SEQUENCE [LARGE SCALE GENOMIC DNA]</scope>
    <source>
        <strain evidence="5">Drom800</strain>
        <tissue evidence="5">Blood</tissue>
    </source>
</reference>
<keyword evidence="2" id="KW-0812">Transmembrane</keyword>
<gene>
    <name evidence="5" type="ORF">Cadr_000018642</name>
</gene>
<feature type="region of interest" description="Disordered" evidence="1">
    <location>
        <begin position="90"/>
        <end position="124"/>
    </location>
</feature>
<dbReference type="InterPro" id="IPR032675">
    <property type="entry name" value="LRR_dom_sf"/>
</dbReference>
<evidence type="ECO:0000256" key="1">
    <source>
        <dbReference type="SAM" id="MobiDB-lite"/>
    </source>
</evidence>
<feature type="compositionally biased region" description="Polar residues" evidence="1">
    <location>
        <begin position="10"/>
        <end position="31"/>
    </location>
</feature>
<feature type="domain" description="LRRC37A/B like protein 1 C-terminal" evidence="3">
    <location>
        <begin position="449"/>
        <end position="550"/>
    </location>
</feature>
<name>A0A5N4D3Z5_CAMDR</name>
<organism evidence="5 6">
    <name type="scientific">Camelus dromedarius</name>
    <name type="common">Dromedary</name>
    <name type="synonym">Arabian camel</name>
    <dbReference type="NCBI Taxonomy" id="9838"/>
    <lineage>
        <taxon>Eukaryota</taxon>
        <taxon>Metazoa</taxon>
        <taxon>Chordata</taxon>
        <taxon>Craniata</taxon>
        <taxon>Vertebrata</taxon>
        <taxon>Euteleostomi</taxon>
        <taxon>Mammalia</taxon>
        <taxon>Eutheria</taxon>
        <taxon>Laurasiatheria</taxon>
        <taxon>Artiodactyla</taxon>
        <taxon>Tylopoda</taxon>
        <taxon>Camelidae</taxon>
        <taxon>Camelus</taxon>
    </lineage>
</organism>
<evidence type="ECO:0000259" key="4">
    <source>
        <dbReference type="Pfam" id="PF15779"/>
    </source>
</evidence>
<evidence type="ECO:0000313" key="5">
    <source>
        <dbReference type="EMBL" id="KAB1265843.1"/>
    </source>
</evidence>
<dbReference type="InterPro" id="IPR032754">
    <property type="entry name" value="LRRC37_N"/>
</dbReference>
<proteinExistence type="predicted"/>
<dbReference type="InterPro" id="IPR015753">
    <property type="entry name" value="LRRC37"/>
</dbReference>
<dbReference type="EMBL" id="JWIN03000016">
    <property type="protein sequence ID" value="KAB1265843.1"/>
    <property type="molecule type" value="Genomic_DNA"/>
</dbReference>
<accession>A0A5N4D3Z5</accession>
<keyword evidence="2" id="KW-0472">Membrane</keyword>
<sequence length="581" mass="64113">MEVTPPQAEQKVTVTIPSKDQGQHPTPSSVTPHHVSLKLAKTSEPTTEAGAVLQQSAVLQQTTAPSPEVALAHPDLTQVTVPTVDQEVTITQHPGSPKTPSSTESSVVPSITYTSEKEQPEQSAPTSINVCELCTCNNETLSCVGLSPKERLHGVPVPEPNSYNGIFTVLDFQGNSVSYIDENTWKPYHLTEKLILRENSLTELHKDSLKGLLSLQYLNLGCNLIIDLSFGTFRSWHRMELLHKLILSHDPLTTVEDPCLLKLPALRYLILPSHRTCCLCQFKTTIEVVCKTVKLHCDSDCLASTTRCDEEASVGNAEGSFLNVLQAQNKSTSTELIIEPEKVSSDRRGVSLPAFISEQLDFNDRIDVISALNPTAGKATVPEGTISEVTALMDVSSTYSVAADNFMPTVQYIHETQWKYHNVGTELPSKRTGFTFPGLSSLGDQFEMQTYMKLACAKFFSRTGLLIKLLSEHPKVKVSQAEGDTDLWKTENYISESTEAQSEQTGQESHELTEEVPEYGYKNKLILAISVSATAVVAVLIIIFCLIELLRTTIQIQNPQTKNHSYFSTYHYSVVLFSHKG</sequence>
<reference evidence="5" key="1">
    <citation type="submission" date="2014-12" db="EMBL/GenBank/DDBJ databases">
        <authorList>
            <person name="Fitak R."/>
            <person name="Mohandesan E."/>
            <person name="Burger P.A."/>
            <person name="Jukka C."/>
        </authorList>
    </citation>
    <scope>NUCLEOTIDE SEQUENCE</scope>
    <source>
        <strain evidence="5">Drom800</strain>
        <tissue evidence="5">Blood</tissue>
    </source>
</reference>
<dbReference type="InterPro" id="IPR001611">
    <property type="entry name" value="Leu-rich_rpt"/>
</dbReference>
<keyword evidence="2" id="KW-1133">Transmembrane helix</keyword>
<dbReference type="Pfam" id="PF14914">
    <property type="entry name" value="LRRC37AB_C"/>
    <property type="match status" value="1"/>
</dbReference>
<evidence type="ECO:0000256" key="2">
    <source>
        <dbReference type="SAM" id="Phobius"/>
    </source>
</evidence>
<dbReference type="PANTHER" id="PTHR23045:SF9">
    <property type="entry name" value="LEUCINE RICH REPEAT CONTAINING 37A-RELATED"/>
    <property type="match status" value="1"/>
</dbReference>
<dbReference type="Gene3D" id="3.80.10.10">
    <property type="entry name" value="Ribonuclease Inhibitor"/>
    <property type="match status" value="1"/>
</dbReference>
<feature type="transmembrane region" description="Helical" evidence="2">
    <location>
        <begin position="525"/>
        <end position="547"/>
    </location>
</feature>
<dbReference type="EMBL" id="JWIN03000016">
    <property type="protein sequence ID" value="KAB1265849.1"/>
    <property type="molecule type" value="Genomic_DNA"/>
</dbReference>
<dbReference type="Proteomes" id="UP000299084">
    <property type="component" value="Unassembled WGS sequence"/>
</dbReference>
<dbReference type="Pfam" id="PF13855">
    <property type="entry name" value="LRR_8"/>
    <property type="match status" value="1"/>
</dbReference>